<dbReference type="InterPro" id="IPR052032">
    <property type="entry name" value="ATP-dep_AA_Ligase"/>
</dbReference>
<dbReference type="GO" id="GO:0016874">
    <property type="term" value="F:ligase activity"/>
    <property type="evidence" value="ECO:0007669"/>
    <property type="project" value="UniProtKB-KW"/>
</dbReference>
<evidence type="ECO:0000256" key="2">
    <source>
        <dbReference type="ARBA" id="ARBA00022741"/>
    </source>
</evidence>
<evidence type="ECO:0000313" key="7">
    <source>
        <dbReference type="Proteomes" id="UP000030408"/>
    </source>
</evidence>
<dbReference type="SUPFAM" id="SSF56059">
    <property type="entry name" value="Glutathione synthetase ATP-binding domain-like"/>
    <property type="match status" value="1"/>
</dbReference>
<keyword evidence="7" id="KW-1185">Reference proteome</keyword>
<accession>A0A0A3HVZ8</accession>
<evidence type="ECO:0000256" key="3">
    <source>
        <dbReference type="ARBA" id="ARBA00022840"/>
    </source>
</evidence>
<proteinExistence type="predicted"/>
<evidence type="ECO:0000256" key="1">
    <source>
        <dbReference type="ARBA" id="ARBA00022598"/>
    </source>
</evidence>
<dbReference type="EMBL" id="JPVO01000051">
    <property type="protein sequence ID" value="KGR75380.1"/>
    <property type="molecule type" value="Genomic_DNA"/>
</dbReference>
<gene>
    <name evidence="6" type="ORF">CD33_11705</name>
</gene>
<dbReference type="Pfam" id="PF13535">
    <property type="entry name" value="ATP-grasp_4"/>
    <property type="match status" value="1"/>
</dbReference>
<dbReference type="RefSeq" id="WP_036200862.1">
    <property type="nucleotide sequence ID" value="NZ_AVCY01000005.1"/>
</dbReference>
<evidence type="ECO:0000256" key="4">
    <source>
        <dbReference type="PROSITE-ProRule" id="PRU00409"/>
    </source>
</evidence>
<dbReference type="Proteomes" id="UP000030408">
    <property type="component" value="Unassembled WGS sequence"/>
</dbReference>
<feature type="domain" description="ATP-grasp" evidence="5">
    <location>
        <begin position="113"/>
        <end position="306"/>
    </location>
</feature>
<reference evidence="6 7" key="1">
    <citation type="submission" date="2014-02" db="EMBL/GenBank/DDBJ databases">
        <title>Draft genome sequence of Lysinibacillus sinduriensis JCM 15800.</title>
        <authorList>
            <person name="Zhang F."/>
            <person name="Wang G."/>
            <person name="Zhang L."/>
        </authorList>
    </citation>
    <scope>NUCLEOTIDE SEQUENCE [LARGE SCALE GENOMIC DNA]</scope>
    <source>
        <strain evidence="6 7">JCM 15800</strain>
    </source>
</reference>
<dbReference type="eggNOG" id="COG0026">
    <property type="taxonomic scope" value="Bacteria"/>
</dbReference>
<keyword evidence="2 4" id="KW-0547">Nucleotide-binding</keyword>
<dbReference type="PANTHER" id="PTHR43585:SF2">
    <property type="entry name" value="ATP-GRASP ENZYME FSQD"/>
    <property type="match status" value="1"/>
</dbReference>
<dbReference type="AlphaFoldDB" id="A0A0A3HVZ8"/>
<dbReference type="GO" id="GO:0046872">
    <property type="term" value="F:metal ion binding"/>
    <property type="evidence" value="ECO:0007669"/>
    <property type="project" value="InterPro"/>
</dbReference>
<evidence type="ECO:0000313" key="6">
    <source>
        <dbReference type="EMBL" id="KGR75380.1"/>
    </source>
</evidence>
<dbReference type="PROSITE" id="PS50975">
    <property type="entry name" value="ATP_GRASP"/>
    <property type="match status" value="1"/>
</dbReference>
<dbReference type="GO" id="GO:0005524">
    <property type="term" value="F:ATP binding"/>
    <property type="evidence" value="ECO:0007669"/>
    <property type="project" value="UniProtKB-UniRule"/>
</dbReference>
<dbReference type="OrthoDB" id="2210549at2"/>
<dbReference type="STRING" id="1384057.CD33_11705"/>
<organism evidence="6 7">
    <name type="scientific">Ureibacillus sinduriensis BLB-1 = JCM 15800</name>
    <dbReference type="NCBI Taxonomy" id="1384057"/>
    <lineage>
        <taxon>Bacteria</taxon>
        <taxon>Bacillati</taxon>
        <taxon>Bacillota</taxon>
        <taxon>Bacilli</taxon>
        <taxon>Bacillales</taxon>
        <taxon>Caryophanaceae</taxon>
        <taxon>Ureibacillus</taxon>
    </lineage>
</organism>
<sequence>MHANHNQTTALLGWSLQAIEAIDKMSRPYVVVGPPEFQSFADKNEILFIPWQFNVSIEQSFELYEKLRELNVKVAVPIYEETVEWAGMMNSLLFENPKLYYKSLLLRDKGLMKRRAHLAGLRVGVFEEAYNKEDIVRFFKRMNQALVRLENDQLDPIHVKPFDKAGTVGHRMIREEKDIEEIEDEEFPLLMESHLEGQEFSCEAFIHDGKVRFLNITEYVKLGHSNFVPASPALEKWRPQIREEIEKLVVAFEVTHGIIHPEFFVTPDGKIYFGEVANRIPGGHIFEHIERAYGFSAYQGQVLCCDPDTSEQELSAFFPKEVISAKGHSGNLMVYPRVRSITRLDIPKELKNHPYFVKHNMFIPASSKVAERVGFGNHYGSINFFGEDAHEMRRLLEEFEQHNFYL</sequence>
<protein>
    <submittedName>
        <fullName evidence="6">Carboxylate--amine ligase</fullName>
    </submittedName>
</protein>
<dbReference type="PANTHER" id="PTHR43585">
    <property type="entry name" value="FUMIPYRROLE BIOSYNTHESIS PROTEIN C"/>
    <property type="match status" value="1"/>
</dbReference>
<keyword evidence="1 6" id="KW-0436">Ligase</keyword>
<dbReference type="Gene3D" id="3.30.470.20">
    <property type="entry name" value="ATP-grasp fold, B domain"/>
    <property type="match status" value="1"/>
</dbReference>
<dbReference type="InterPro" id="IPR011761">
    <property type="entry name" value="ATP-grasp"/>
</dbReference>
<keyword evidence="3 4" id="KW-0067">ATP-binding</keyword>
<comment type="caution">
    <text evidence="6">The sequence shown here is derived from an EMBL/GenBank/DDBJ whole genome shotgun (WGS) entry which is preliminary data.</text>
</comment>
<evidence type="ECO:0000259" key="5">
    <source>
        <dbReference type="PROSITE" id="PS50975"/>
    </source>
</evidence>
<name>A0A0A3HVZ8_9BACL</name>